<proteinExistence type="predicted"/>
<feature type="compositionally biased region" description="Low complexity" evidence="1">
    <location>
        <begin position="128"/>
        <end position="137"/>
    </location>
</feature>
<gene>
    <name evidence="3" type="ORF">B5808_13205</name>
</gene>
<evidence type="ECO:0000256" key="2">
    <source>
        <dbReference type="SAM" id="Phobius"/>
    </source>
</evidence>
<feature type="compositionally biased region" description="Low complexity" evidence="1">
    <location>
        <begin position="104"/>
        <end position="118"/>
    </location>
</feature>
<feature type="region of interest" description="Disordered" evidence="1">
    <location>
        <begin position="104"/>
        <end position="137"/>
    </location>
</feature>
<evidence type="ECO:0000313" key="3">
    <source>
        <dbReference type="EMBL" id="ARJ07380.1"/>
    </source>
</evidence>
<dbReference type="KEGG" id="cphy:B5808_13205"/>
<reference evidence="3 4" key="1">
    <citation type="submission" date="2017-04" db="EMBL/GenBank/DDBJ databases">
        <authorList>
            <person name="Afonso C.L."/>
            <person name="Miller P.J."/>
            <person name="Scott M.A."/>
            <person name="Spackman E."/>
            <person name="Goraichik I."/>
            <person name="Dimitrov K.M."/>
            <person name="Suarez D.L."/>
            <person name="Swayne D.E."/>
        </authorList>
    </citation>
    <scope>NUCLEOTIDE SEQUENCE [LARGE SCALE GENOMIC DNA]</scope>
    <source>
        <strain evidence="4">XA(T)</strain>
    </source>
</reference>
<sequence>MRDERGSGAVLGVGILVLVAAIVLAALPLGRILAARQTTIGAADAAALAAADIASGRVPGVPCEAAAAIAGRLGAALEECILEGGVARVVVSAAIEGLPLRASARAGPPAASARVGPPAEAPAHRARGAAQPNTAST</sequence>
<organism evidence="3 4">
    <name type="scientific">Cnuibacter physcomitrellae</name>
    <dbReference type="NCBI Taxonomy" id="1619308"/>
    <lineage>
        <taxon>Bacteria</taxon>
        <taxon>Bacillati</taxon>
        <taxon>Actinomycetota</taxon>
        <taxon>Actinomycetes</taxon>
        <taxon>Micrococcales</taxon>
        <taxon>Microbacteriaceae</taxon>
        <taxon>Cnuibacter</taxon>
    </lineage>
</organism>
<dbReference type="STRING" id="1619308.B5808_13205"/>
<keyword evidence="2" id="KW-0472">Membrane</keyword>
<keyword evidence="2" id="KW-0812">Transmembrane</keyword>
<dbReference type="InterPro" id="IPR021202">
    <property type="entry name" value="Rv3654c-like"/>
</dbReference>
<evidence type="ECO:0000256" key="1">
    <source>
        <dbReference type="SAM" id="MobiDB-lite"/>
    </source>
</evidence>
<accession>A0A1X9LZ94</accession>
<evidence type="ECO:0000313" key="4">
    <source>
        <dbReference type="Proteomes" id="UP000192775"/>
    </source>
</evidence>
<keyword evidence="4" id="KW-1185">Reference proteome</keyword>
<dbReference type="AlphaFoldDB" id="A0A1X9LZ94"/>
<dbReference type="NCBIfam" id="TIGR03816">
    <property type="entry name" value="tadE_like_DECH"/>
    <property type="match status" value="1"/>
</dbReference>
<dbReference type="EMBL" id="CP020715">
    <property type="protein sequence ID" value="ARJ07380.1"/>
    <property type="molecule type" value="Genomic_DNA"/>
</dbReference>
<name>A0A1X9LZ94_9MICO</name>
<dbReference type="Proteomes" id="UP000192775">
    <property type="component" value="Chromosome"/>
</dbReference>
<feature type="transmembrane region" description="Helical" evidence="2">
    <location>
        <begin position="6"/>
        <end position="27"/>
    </location>
</feature>
<keyword evidence="2" id="KW-1133">Transmembrane helix</keyword>
<protein>
    <submittedName>
        <fullName evidence="3">Uncharacterized protein</fullName>
    </submittedName>
</protein>